<feature type="domain" description="NAD-dependent epimerase/dehydratase" evidence="1">
    <location>
        <begin position="18"/>
        <end position="230"/>
    </location>
</feature>
<evidence type="ECO:0000259" key="1">
    <source>
        <dbReference type="Pfam" id="PF01370"/>
    </source>
</evidence>
<dbReference type="Gene3D" id="3.40.50.720">
    <property type="entry name" value="NAD(P)-binding Rossmann-like Domain"/>
    <property type="match status" value="1"/>
</dbReference>
<evidence type="ECO:0000313" key="2">
    <source>
        <dbReference type="EMBL" id="MBT9292503.1"/>
    </source>
</evidence>
<organism evidence="2 3">
    <name type="scientific">Prosthecodimorpha staleyi</name>
    <dbReference type="NCBI Taxonomy" id="2840188"/>
    <lineage>
        <taxon>Bacteria</taxon>
        <taxon>Pseudomonadati</taxon>
        <taxon>Pseudomonadota</taxon>
        <taxon>Alphaproteobacteria</taxon>
        <taxon>Hyphomicrobiales</taxon>
        <taxon>Ancalomicrobiaceae</taxon>
        <taxon>Prosthecodimorpha</taxon>
    </lineage>
</organism>
<accession>A0A947GDF8</accession>
<dbReference type="Proteomes" id="UP000766595">
    <property type="component" value="Unassembled WGS sequence"/>
</dbReference>
<dbReference type="InterPro" id="IPR001509">
    <property type="entry name" value="Epimerase_deHydtase"/>
</dbReference>
<keyword evidence="3" id="KW-1185">Reference proteome</keyword>
<evidence type="ECO:0000313" key="3">
    <source>
        <dbReference type="Proteomes" id="UP000766595"/>
    </source>
</evidence>
<dbReference type="PANTHER" id="PTHR48079:SF6">
    <property type="entry name" value="NAD(P)-BINDING DOMAIN-CONTAINING PROTEIN-RELATED"/>
    <property type="match status" value="1"/>
</dbReference>
<dbReference type="GO" id="GO:0005737">
    <property type="term" value="C:cytoplasm"/>
    <property type="evidence" value="ECO:0007669"/>
    <property type="project" value="TreeGrafter"/>
</dbReference>
<dbReference type="InterPro" id="IPR036291">
    <property type="entry name" value="NAD(P)-bd_dom_sf"/>
</dbReference>
<protein>
    <submittedName>
        <fullName evidence="2">NAD(P)H-binding protein</fullName>
    </submittedName>
</protein>
<reference evidence="2 3" key="1">
    <citation type="submission" date="2021-06" db="EMBL/GenBank/DDBJ databases">
        <authorList>
            <person name="Grouzdev D.S."/>
            <person name="Koziaeva V."/>
        </authorList>
    </citation>
    <scope>NUCLEOTIDE SEQUENCE [LARGE SCALE GENOMIC DNA]</scope>
    <source>
        <strain evidence="2 3">22</strain>
    </source>
</reference>
<sequence>MVQTVSTHAASRATGRSALVLGATGGVGGAIATGLIRDGWQVRALSRNAEAATSGWRQDCPAPHFVAGDAMDAASVIRAATLQDGVGVIVHAVNPPGYRNWSSLVLPMIDNTLAAARAAGGARIVLPGTVYNYDPARTTVIDEHSAQNAHTVKGRIRVALERKLAAAAPEVPSLILRAGDFFGPGTRASWFAQAMVRPGRSVRKFTSLAAGVPHAYAYLPDLAATFVGLLAIPERLRPHETLQFAGHWDATGRQMGDAVRRIVGRDVPEAGFPWWMMRLLAPFGGFPKEVLEIEPVWKHPMRLDNRRLVSLLGVEPHTALDQAVAATLADMGCLAQPQPGGARLVQA</sequence>
<dbReference type="InterPro" id="IPR051783">
    <property type="entry name" value="NAD(P)-dependent_oxidoreduct"/>
</dbReference>
<dbReference type="AlphaFoldDB" id="A0A947GDF8"/>
<gene>
    <name evidence="2" type="ORF">KL771_23785</name>
</gene>
<name>A0A947GDF8_9HYPH</name>
<dbReference type="PANTHER" id="PTHR48079">
    <property type="entry name" value="PROTEIN YEEZ"/>
    <property type="match status" value="1"/>
</dbReference>
<proteinExistence type="predicted"/>
<dbReference type="GO" id="GO:0004029">
    <property type="term" value="F:aldehyde dehydrogenase (NAD+) activity"/>
    <property type="evidence" value="ECO:0007669"/>
    <property type="project" value="TreeGrafter"/>
</dbReference>
<comment type="caution">
    <text evidence="2">The sequence shown here is derived from an EMBL/GenBank/DDBJ whole genome shotgun (WGS) entry which is preliminary data.</text>
</comment>
<dbReference type="EMBL" id="JAHHZF010000013">
    <property type="protein sequence ID" value="MBT9292503.1"/>
    <property type="molecule type" value="Genomic_DNA"/>
</dbReference>
<dbReference type="SUPFAM" id="SSF51735">
    <property type="entry name" value="NAD(P)-binding Rossmann-fold domains"/>
    <property type="match status" value="1"/>
</dbReference>
<dbReference type="RefSeq" id="WP_261971008.1">
    <property type="nucleotide sequence ID" value="NZ_JAHHZF010000013.1"/>
</dbReference>
<dbReference type="Pfam" id="PF01370">
    <property type="entry name" value="Epimerase"/>
    <property type="match status" value="1"/>
</dbReference>